<evidence type="ECO:0000256" key="7">
    <source>
        <dbReference type="ARBA" id="ARBA00023011"/>
    </source>
</evidence>
<keyword evidence="5" id="KW-0752">Steroid biosynthesis</keyword>
<keyword evidence="7" id="KW-0756">Sterol biosynthesis</keyword>
<evidence type="ECO:0000256" key="8">
    <source>
        <dbReference type="ARBA" id="ARBA00023098"/>
    </source>
</evidence>
<reference evidence="16" key="1">
    <citation type="submission" date="2021-07" db="EMBL/GenBank/DDBJ databases">
        <authorList>
            <person name="Branca A.L. A."/>
        </authorList>
    </citation>
    <scope>NUCLEOTIDE SEQUENCE</scope>
</reference>
<evidence type="ECO:0000256" key="2">
    <source>
        <dbReference type="ARBA" id="ARBA00008337"/>
    </source>
</evidence>
<protein>
    <recommendedName>
        <fullName evidence="15">EXPERA domain-containing protein</fullName>
    </recommendedName>
</protein>
<keyword evidence="8" id="KW-0443">Lipid metabolism</keyword>
<feature type="transmembrane region" description="Helical" evidence="14">
    <location>
        <begin position="113"/>
        <end position="137"/>
    </location>
</feature>
<dbReference type="OrthoDB" id="165382at2759"/>
<dbReference type="GO" id="GO:0047750">
    <property type="term" value="F:cholestenol delta-isomerase activity"/>
    <property type="evidence" value="ECO:0007669"/>
    <property type="project" value="InterPro"/>
</dbReference>
<keyword evidence="10" id="KW-1207">Sterol metabolism</keyword>
<gene>
    <name evidence="16" type="ORF">PSALAMII_LOCUS3685</name>
</gene>
<evidence type="ECO:0000256" key="14">
    <source>
        <dbReference type="SAM" id="Phobius"/>
    </source>
</evidence>
<keyword evidence="6 13" id="KW-1133">Transmembrane helix</keyword>
<evidence type="ECO:0000256" key="3">
    <source>
        <dbReference type="ARBA" id="ARBA00022516"/>
    </source>
</evidence>
<feature type="transmembrane region" description="Helical" evidence="14">
    <location>
        <begin position="185"/>
        <end position="204"/>
    </location>
</feature>
<dbReference type="PROSITE" id="PS51751">
    <property type="entry name" value="EXPERA"/>
    <property type="match status" value="1"/>
</dbReference>
<evidence type="ECO:0000256" key="6">
    <source>
        <dbReference type="ARBA" id="ARBA00022989"/>
    </source>
</evidence>
<sequence>MVSSSTHPYWPLEANLVNYVPNTMSVPALLGIFALATLTVIDLTSVFMTGQKSMLSRQDKVLTAWFVFSGCIHLILEGYFVYNHKTMPQMEDLLGQLWKEYALSDSRYMTIEPFVLCMETITAFGWGPLCYLTSWMIVTKSPYRHPTQMLVSMGQLYGDVLYYATSMMEDYYHGRSYSRPEMYYYWGYFIFMNTFWIFIPGELLGNYWSLSTICPCCEEEALKERFYLYSIPSASGRGAIDRLRYLGVDIPRFQLRWIQLDACLWSIYTTLETEQNKMSLEVVE</sequence>
<dbReference type="GO" id="GO:0004769">
    <property type="term" value="F:steroid Delta-isomerase activity"/>
    <property type="evidence" value="ECO:0007669"/>
    <property type="project" value="TreeGrafter"/>
</dbReference>
<dbReference type="Proteomes" id="UP001152649">
    <property type="component" value="Unassembled WGS sequence"/>
</dbReference>
<evidence type="ECO:0000256" key="10">
    <source>
        <dbReference type="ARBA" id="ARBA00023166"/>
    </source>
</evidence>
<evidence type="ECO:0000256" key="4">
    <source>
        <dbReference type="ARBA" id="ARBA00022692"/>
    </source>
</evidence>
<keyword evidence="12" id="KW-0413">Isomerase</keyword>
<dbReference type="InterPro" id="IPR033118">
    <property type="entry name" value="EXPERA"/>
</dbReference>
<keyword evidence="17" id="KW-1185">Reference proteome</keyword>
<dbReference type="GO" id="GO:0005783">
    <property type="term" value="C:endoplasmic reticulum"/>
    <property type="evidence" value="ECO:0007669"/>
    <property type="project" value="TreeGrafter"/>
</dbReference>
<dbReference type="InterPro" id="IPR007905">
    <property type="entry name" value="EBP"/>
</dbReference>
<feature type="domain" description="EXPERA" evidence="15">
    <location>
        <begin position="58"/>
        <end position="204"/>
    </location>
</feature>
<comment type="caution">
    <text evidence="16">The sequence shown here is derived from an EMBL/GenBank/DDBJ whole genome shotgun (WGS) entry which is preliminary data.</text>
</comment>
<evidence type="ECO:0000313" key="16">
    <source>
        <dbReference type="EMBL" id="CAG8359948.1"/>
    </source>
</evidence>
<feature type="transmembrane region" description="Helical" evidence="14">
    <location>
        <begin position="28"/>
        <end position="49"/>
    </location>
</feature>
<evidence type="ECO:0000256" key="12">
    <source>
        <dbReference type="ARBA" id="ARBA00023235"/>
    </source>
</evidence>
<evidence type="ECO:0000256" key="5">
    <source>
        <dbReference type="ARBA" id="ARBA00022955"/>
    </source>
</evidence>
<accession>A0A9W4NFI5</accession>
<dbReference type="PANTHER" id="PTHR14207:SF0">
    <property type="entry name" value="3-BETA-HYDROXYSTEROID-DELTA(8),DELTA(7)-ISOMERASE"/>
    <property type="match status" value="1"/>
</dbReference>
<dbReference type="GO" id="GO:0016126">
    <property type="term" value="P:sterol biosynthetic process"/>
    <property type="evidence" value="ECO:0007669"/>
    <property type="project" value="UniProtKB-KW"/>
</dbReference>
<evidence type="ECO:0000256" key="1">
    <source>
        <dbReference type="ARBA" id="ARBA00004141"/>
    </source>
</evidence>
<organism evidence="16 17">
    <name type="scientific">Penicillium salamii</name>
    <dbReference type="NCBI Taxonomy" id="1612424"/>
    <lineage>
        <taxon>Eukaryota</taxon>
        <taxon>Fungi</taxon>
        <taxon>Dikarya</taxon>
        <taxon>Ascomycota</taxon>
        <taxon>Pezizomycotina</taxon>
        <taxon>Eurotiomycetes</taxon>
        <taxon>Eurotiomycetidae</taxon>
        <taxon>Eurotiales</taxon>
        <taxon>Aspergillaceae</taxon>
        <taxon>Penicillium</taxon>
    </lineage>
</organism>
<evidence type="ECO:0000259" key="15">
    <source>
        <dbReference type="PROSITE" id="PS51751"/>
    </source>
</evidence>
<name>A0A9W4NFI5_9EURO</name>
<dbReference type="PANTHER" id="PTHR14207">
    <property type="entry name" value="STEROL ISOMERASE"/>
    <property type="match status" value="1"/>
</dbReference>
<evidence type="ECO:0000256" key="13">
    <source>
        <dbReference type="PROSITE-ProRule" id="PRU01087"/>
    </source>
</evidence>
<dbReference type="GO" id="GO:0000247">
    <property type="term" value="F:C-8 sterol isomerase activity"/>
    <property type="evidence" value="ECO:0007669"/>
    <property type="project" value="TreeGrafter"/>
</dbReference>
<evidence type="ECO:0000256" key="9">
    <source>
        <dbReference type="ARBA" id="ARBA00023136"/>
    </source>
</evidence>
<comment type="similarity">
    <text evidence="2">Belongs to the EBP family.</text>
</comment>
<evidence type="ECO:0000313" key="17">
    <source>
        <dbReference type="Proteomes" id="UP001152649"/>
    </source>
</evidence>
<keyword evidence="9 13" id="KW-0472">Membrane</keyword>
<dbReference type="Pfam" id="PF05241">
    <property type="entry name" value="EBP"/>
    <property type="match status" value="1"/>
</dbReference>
<dbReference type="GO" id="GO:0016020">
    <property type="term" value="C:membrane"/>
    <property type="evidence" value="ECO:0007669"/>
    <property type="project" value="UniProtKB-SubCell"/>
</dbReference>
<keyword evidence="4 13" id="KW-0812">Transmembrane</keyword>
<dbReference type="EMBL" id="CAJVPG010000133">
    <property type="protein sequence ID" value="CAG8359948.1"/>
    <property type="molecule type" value="Genomic_DNA"/>
</dbReference>
<evidence type="ECO:0000256" key="11">
    <source>
        <dbReference type="ARBA" id="ARBA00023221"/>
    </source>
</evidence>
<keyword evidence="3" id="KW-0444">Lipid biosynthesis</keyword>
<comment type="subcellular location">
    <subcellularLocation>
        <location evidence="1">Membrane</location>
        <topology evidence="1">Multi-pass membrane protein</topology>
    </subcellularLocation>
</comment>
<feature type="transmembrane region" description="Helical" evidence="14">
    <location>
        <begin position="61"/>
        <end position="82"/>
    </location>
</feature>
<keyword evidence="11" id="KW-0753">Steroid metabolism</keyword>
<dbReference type="AlphaFoldDB" id="A0A9W4NFI5"/>
<proteinExistence type="inferred from homology"/>